<evidence type="ECO:0000313" key="12">
    <source>
        <dbReference type="EMBL" id="EFJ48543.1"/>
    </source>
</evidence>
<comment type="pathway">
    <text evidence="5">Cofactor biosynthesis; NAD(+) biosynthesis; nicotinamide D-ribonucleotide from 5-phospho-alpha-D-ribose 1-diphosphate and nicotinamide: step 1/1.</text>
</comment>
<dbReference type="GeneID" id="9619887"/>
<organism evidence="13">
    <name type="scientific">Volvox carteri f. nagariensis</name>
    <dbReference type="NCBI Taxonomy" id="3068"/>
    <lineage>
        <taxon>Eukaryota</taxon>
        <taxon>Viridiplantae</taxon>
        <taxon>Chlorophyta</taxon>
        <taxon>core chlorophytes</taxon>
        <taxon>Chlorophyceae</taxon>
        <taxon>CS clade</taxon>
        <taxon>Chlamydomonadales</taxon>
        <taxon>Volvocaceae</taxon>
        <taxon>Volvox</taxon>
    </lineage>
</organism>
<protein>
    <recommendedName>
        <fullName evidence="7">Nicotinamide phosphoribosyltransferase</fullName>
        <ecNumber evidence="6">2.4.2.12</ecNumber>
    </recommendedName>
</protein>
<dbReference type="STRING" id="3068.D8TVA7"/>
<evidence type="ECO:0000313" key="13">
    <source>
        <dbReference type="Proteomes" id="UP000001058"/>
    </source>
</evidence>
<comment type="similarity">
    <text evidence="1">Belongs to the NAPRTase family.</text>
</comment>
<reference evidence="12 13" key="1">
    <citation type="journal article" date="2010" name="Science">
        <title>Genomic analysis of organismal complexity in the multicellular green alga Volvox carteri.</title>
        <authorList>
            <person name="Prochnik S.E."/>
            <person name="Umen J."/>
            <person name="Nedelcu A.M."/>
            <person name="Hallmann A."/>
            <person name="Miller S.M."/>
            <person name="Nishii I."/>
            <person name="Ferris P."/>
            <person name="Kuo A."/>
            <person name="Mitros T."/>
            <person name="Fritz-Laylin L.K."/>
            <person name="Hellsten U."/>
            <person name="Chapman J."/>
            <person name="Simakov O."/>
            <person name="Rensing S.A."/>
            <person name="Terry A."/>
            <person name="Pangilinan J."/>
            <person name="Kapitonov V."/>
            <person name="Jurka J."/>
            <person name="Salamov A."/>
            <person name="Shapiro H."/>
            <person name="Schmutz J."/>
            <person name="Grimwood J."/>
            <person name="Lindquist E."/>
            <person name="Lucas S."/>
            <person name="Grigoriev I.V."/>
            <person name="Schmitt R."/>
            <person name="Kirk D."/>
            <person name="Rokhsar D.S."/>
        </authorList>
    </citation>
    <scope>NUCLEOTIDE SEQUENCE [LARGE SCALE GENOMIC DNA]</scope>
    <source>
        <strain evidence="13">f. Nagariensis / Eve</strain>
    </source>
</reference>
<accession>D8TVA7</accession>
<feature type="binding site" evidence="9">
    <location>
        <begin position="349"/>
        <end position="350"/>
    </location>
    <ligand>
        <name>beta-nicotinamide D-ribonucleotide</name>
        <dbReference type="ChEBI" id="CHEBI:14649"/>
    </ligand>
</feature>
<dbReference type="UniPathway" id="UPA00253"/>
<evidence type="ECO:0000256" key="5">
    <source>
        <dbReference type="ARBA" id="ARBA00035007"/>
    </source>
</evidence>
<dbReference type="GO" id="GO:0047280">
    <property type="term" value="F:nicotinamide phosphoribosyltransferase activity"/>
    <property type="evidence" value="ECO:0007669"/>
    <property type="project" value="UniProtKB-EC"/>
</dbReference>
<dbReference type="Pfam" id="PF18127">
    <property type="entry name" value="NAMPT_N"/>
    <property type="match status" value="1"/>
</dbReference>
<evidence type="ECO:0000256" key="9">
    <source>
        <dbReference type="PIRSR" id="PIRSR005943-1"/>
    </source>
</evidence>
<dbReference type="InterPro" id="IPR041529">
    <property type="entry name" value="DUF5598"/>
</dbReference>
<evidence type="ECO:0000259" key="10">
    <source>
        <dbReference type="Pfam" id="PF04095"/>
    </source>
</evidence>
<keyword evidence="4" id="KW-0808">Transferase</keyword>
<keyword evidence="3" id="KW-0328">Glycosyltransferase</keyword>
<feature type="binding site" evidence="9">
    <location>
        <position position="308"/>
    </location>
    <ligand>
        <name>diphosphate</name>
        <dbReference type="ChEBI" id="CHEBI:33019"/>
    </ligand>
</feature>
<dbReference type="Pfam" id="PF04095">
    <property type="entry name" value="NAPRTase"/>
    <property type="match status" value="1"/>
</dbReference>
<keyword evidence="13" id="KW-1185">Reference proteome</keyword>
<dbReference type="InterPro" id="IPR016471">
    <property type="entry name" value="Nicotinamide_PRibTrfase"/>
</dbReference>
<evidence type="ECO:0000256" key="8">
    <source>
        <dbReference type="ARBA" id="ARBA00047835"/>
    </source>
</evidence>
<dbReference type="PANTHER" id="PTHR43816">
    <property type="entry name" value="NICOTINAMIDE PHOSPHORIBOSYLTRANSFERASE"/>
    <property type="match status" value="1"/>
</dbReference>
<dbReference type="InterPro" id="IPR041525">
    <property type="entry name" value="N/Namide_PRibTrfase"/>
</dbReference>
<dbReference type="InterPro" id="IPR013785">
    <property type="entry name" value="Aldolase_TIM"/>
</dbReference>
<feature type="domain" description="Nicotinate/nicotinamide phosphoribosyltransferase" evidence="10">
    <location>
        <begin position="192"/>
        <end position="426"/>
    </location>
</feature>
<dbReference type="Proteomes" id="UP000001058">
    <property type="component" value="Unassembled WGS sequence"/>
</dbReference>
<evidence type="ECO:0000259" key="11">
    <source>
        <dbReference type="Pfam" id="PF18127"/>
    </source>
</evidence>
<feature type="binding site" evidence="9">
    <location>
        <position position="222"/>
    </location>
    <ligand>
        <name>beta-nicotinamide D-ribonucleotide</name>
        <dbReference type="ChEBI" id="CHEBI:14649"/>
    </ligand>
</feature>
<feature type="domain" description="Nicotinamide phosphoribosyltransferase N-terminal" evidence="11">
    <location>
        <begin position="9"/>
        <end position="80"/>
    </location>
</feature>
<evidence type="ECO:0000256" key="7">
    <source>
        <dbReference type="ARBA" id="ARBA00035036"/>
    </source>
</evidence>
<evidence type="ECO:0000256" key="1">
    <source>
        <dbReference type="ARBA" id="ARBA00010897"/>
    </source>
</evidence>
<feature type="binding site" evidence="9">
    <location>
        <position position="249"/>
    </location>
    <ligand>
        <name>diphosphate</name>
        <dbReference type="ChEBI" id="CHEBI:33019"/>
    </ligand>
</feature>
<feature type="binding site" evidence="9">
    <location>
        <position position="380"/>
    </location>
    <ligand>
        <name>beta-nicotinamide D-ribonucleotide</name>
        <dbReference type="ChEBI" id="CHEBI:14649"/>
    </ligand>
</feature>
<dbReference type="KEGG" id="vcn:VOLCADRAFT_90876"/>
<evidence type="ECO:0000256" key="3">
    <source>
        <dbReference type="ARBA" id="ARBA00022676"/>
    </source>
</evidence>
<evidence type="ECO:0000256" key="6">
    <source>
        <dbReference type="ARBA" id="ARBA00035024"/>
    </source>
</evidence>
<evidence type="ECO:0000256" key="4">
    <source>
        <dbReference type="ARBA" id="ARBA00022679"/>
    </source>
</evidence>
<feature type="binding site" evidence="9">
    <location>
        <position position="388"/>
    </location>
    <ligand>
        <name>beta-nicotinamide D-ribonucleotide</name>
        <dbReference type="ChEBI" id="CHEBI:14649"/>
    </ligand>
</feature>
<dbReference type="eggNOG" id="ENOG502QSGN">
    <property type="taxonomic scope" value="Eukaryota"/>
</dbReference>
<proteinExistence type="inferred from homology"/>
<feature type="binding site" evidence="9">
    <location>
        <begin position="308"/>
        <end position="310"/>
    </location>
    <ligand>
        <name>beta-nicotinamide D-ribonucleotide</name>
        <dbReference type="ChEBI" id="CHEBI:14649"/>
    </ligand>
</feature>
<dbReference type="Gene3D" id="3.20.20.70">
    <property type="entry name" value="Aldolase class I"/>
    <property type="match status" value="1"/>
</dbReference>
<dbReference type="PANTHER" id="PTHR43816:SF1">
    <property type="entry name" value="NICOTINAMIDE PHOSPHORIBOSYLTRANSFERASE"/>
    <property type="match status" value="1"/>
</dbReference>
<evidence type="ECO:0000256" key="2">
    <source>
        <dbReference type="ARBA" id="ARBA00022642"/>
    </source>
</evidence>
<dbReference type="InParanoid" id="D8TVA7"/>
<dbReference type="RefSeq" id="XP_002950342.1">
    <property type="nucleotide sequence ID" value="XM_002950296.1"/>
</dbReference>
<keyword evidence="2" id="KW-0662">Pyridine nucleotide biosynthesis</keyword>
<name>D8TVA7_VOLCA</name>
<sequence length="513" mass="55935">MLPLGVPISVLSDSYKATHFLQYPKAHKMVAYGEFRQGFNKDKADTRMVSYGIRYLVENYVAKPWTMEDVEMAEAFYSREGDLTLPAAPPQTPFSSATRDYPPPRPVCRAGYFPVKLEALPEGTCIHARVPVYQITATGEYSPLCTFLETLLTMIWYPTTVATLSRKARDVVEVSFGRTSDGGPTSRLVESRLVDFGFRGCTSVEQSIIGGCAHLLSFNSSDTMSAAFYAQFKLNGGRPVGQSIPATEHSVMTSWPTEAAAMTNMIDNFGTGIYACVMDSYDYCKALSEVLPSVAAHKVSRGGYLVLRPDSGDPTEAVLMALNAADKVFGSVRNSKGFRVIQGCGVIQGDGIDLTTMEKISVAIEEAGFAADNVSYGMGGGLLQKVNRDTMSFATKLCHIVYEDGRPADIMKQPQTDTGKFSLPGILAVKRVNGVPTVFPADTAEVAPHENLLRVVYDKGPLEGVWDDFDTVRARVAAEWMALPRSADNISSSLREKVRQQMALRGKVPAIAR</sequence>
<gene>
    <name evidence="12" type="ORF">VOLCADRAFT_90876</name>
</gene>
<dbReference type="OrthoDB" id="193380at2759"/>
<dbReference type="GO" id="GO:0009435">
    <property type="term" value="P:NAD+ biosynthetic process"/>
    <property type="evidence" value="ECO:0007669"/>
    <property type="project" value="UniProtKB-UniPathway"/>
</dbReference>
<dbReference type="AlphaFoldDB" id="D8TVA7"/>
<dbReference type="SUPFAM" id="SSF51690">
    <property type="entry name" value="Nicotinate/Quinolinate PRTase C-terminal domain-like"/>
    <property type="match status" value="1"/>
</dbReference>
<dbReference type="EMBL" id="GL378339">
    <property type="protein sequence ID" value="EFJ48543.1"/>
    <property type="molecule type" value="Genomic_DNA"/>
</dbReference>
<feature type="binding site" evidence="9">
    <location>
        <position position="199"/>
    </location>
    <ligand>
        <name>diphosphate</name>
        <dbReference type="ChEBI" id="CHEBI:33019"/>
    </ligand>
</feature>
<dbReference type="PIRSF" id="PIRSF005943">
    <property type="entry name" value="NMPRT"/>
    <property type="match status" value="1"/>
</dbReference>
<dbReference type="InterPro" id="IPR036068">
    <property type="entry name" value="Nicotinate_pribotase-like_C"/>
</dbReference>
<comment type="catalytic activity">
    <reaction evidence="8">
        <text>beta-nicotinamide D-ribonucleotide + diphosphate = 5-phospho-alpha-D-ribose 1-diphosphate + nicotinamide + H(+)</text>
        <dbReference type="Rhea" id="RHEA:16149"/>
        <dbReference type="ChEBI" id="CHEBI:14649"/>
        <dbReference type="ChEBI" id="CHEBI:15378"/>
        <dbReference type="ChEBI" id="CHEBI:17154"/>
        <dbReference type="ChEBI" id="CHEBI:33019"/>
        <dbReference type="ChEBI" id="CHEBI:58017"/>
        <dbReference type="EC" id="2.4.2.12"/>
    </reaction>
    <physiologicalReaction direction="right-to-left" evidence="8">
        <dbReference type="Rhea" id="RHEA:16151"/>
    </physiologicalReaction>
</comment>
<dbReference type="EC" id="2.4.2.12" evidence="6"/>